<evidence type="ECO:0000313" key="2">
    <source>
        <dbReference type="EMBL" id="GGI13937.1"/>
    </source>
</evidence>
<reference evidence="2" key="1">
    <citation type="journal article" date="2014" name="Int. J. Syst. Evol. Microbiol.">
        <title>Complete genome sequence of Corynebacterium casei LMG S-19264T (=DSM 44701T), isolated from a smear-ripened cheese.</title>
        <authorList>
            <consortium name="US DOE Joint Genome Institute (JGI-PGF)"/>
            <person name="Walter F."/>
            <person name="Albersmeier A."/>
            <person name="Kalinowski J."/>
            <person name="Ruckert C."/>
        </authorList>
    </citation>
    <scope>NUCLEOTIDE SEQUENCE</scope>
    <source>
        <strain evidence="2">CCM 8606</strain>
    </source>
</reference>
<dbReference type="GO" id="GO:0005524">
    <property type="term" value="F:ATP binding"/>
    <property type="evidence" value="ECO:0007669"/>
    <property type="project" value="UniProtKB-KW"/>
</dbReference>
<proteinExistence type="predicted"/>
<sequence>MTSTQPQKLPIGTTHLDTSLGTTIRTFIALRWALTRANMRASAWVIVSLVIGAIMQIGMMIGCYFFAEALPSLSLHLLGLETTTDVTLTQHGALRIASAQAWGLELALIATIVALIILLFQLMFSGNGSTLNVEQLSLFGIDDTRMQIGVFAAMLTGFPSIIGAADLLIVSSAWRWYGIGIMIVAFVCALLTLIVWVALCSMIVALVATFIRSTKSKTVYYLVVLGLFICIAQLPNILMSFSGAYQSDVADTADTAMLSSMLVTSAFSTASQICSWLPFGAAMSIPAHVVAGEFGIVILKLAISCAAVALALWVMMWCMRYTRLHAQGAQASTGARGLGIFARVPDNAIGAVIARGAVYWRRDPRLMLNFLMPVVFLVIMGAQAYSTGQMMIMWMAPILVAWFMSMMESNNVALDGTPFIFQSLSAVPAYKDRLGRAIVNAVISGLAVLVCCGVAFVVSRAWENAFSAQLAGVFTCVALSFVLANAGIAQMLAVLLPYPTASIDKPFASRQGRIGAQMLFPFISMLVTIVVAAPTAAISVAVLTQGWSLWIIGVTAIVSGVLFSALGVWLAAIIMRARELQLVQAVTNFASMR</sequence>
<organism evidence="2 3">
    <name type="scientific">Galliscardovia ingluviei</name>
    <dbReference type="NCBI Taxonomy" id="1769422"/>
    <lineage>
        <taxon>Bacteria</taxon>
        <taxon>Bacillati</taxon>
        <taxon>Actinomycetota</taxon>
        <taxon>Actinomycetes</taxon>
        <taxon>Bifidobacteriales</taxon>
        <taxon>Bifidobacteriaceae</taxon>
        <taxon>Galliscardovia</taxon>
    </lineage>
</organism>
<feature type="transmembrane region" description="Helical" evidence="1">
    <location>
        <begin position="176"/>
        <end position="207"/>
    </location>
</feature>
<name>A0A8J3ANB3_9BIFI</name>
<feature type="transmembrane region" description="Helical" evidence="1">
    <location>
        <begin position="391"/>
        <end position="407"/>
    </location>
</feature>
<evidence type="ECO:0000313" key="3">
    <source>
        <dbReference type="Proteomes" id="UP000619536"/>
    </source>
</evidence>
<keyword evidence="2" id="KW-0547">Nucleotide-binding</keyword>
<keyword evidence="1" id="KW-0812">Transmembrane</keyword>
<dbReference type="AlphaFoldDB" id="A0A8J3ANB3"/>
<accession>A0A8J3ANB3</accession>
<feature type="transmembrane region" description="Helical" evidence="1">
    <location>
        <begin position="519"/>
        <end position="543"/>
    </location>
</feature>
<feature type="transmembrane region" description="Helical" evidence="1">
    <location>
        <begin position="549"/>
        <end position="574"/>
    </location>
</feature>
<dbReference type="Proteomes" id="UP000619536">
    <property type="component" value="Unassembled WGS sequence"/>
</dbReference>
<keyword evidence="3" id="KW-1185">Reference proteome</keyword>
<comment type="caution">
    <text evidence="2">The sequence shown here is derived from an EMBL/GenBank/DDBJ whole genome shotgun (WGS) entry which is preliminary data.</text>
</comment>
<dbReference type="EMBL" id="BMDH01000002">
    <property type="protein sequence ID" value="GGI13937.1"/>
    <property type="molecule type" value="Genomic_DNA"/>
</dbReference>
<feature type="transmembrane region" description="Helical" evidence="1">
    <location>
        <begin position="219"/>
        <end position="238"/>
    </location>
</feature>
<feature type="transmembrane region" description="Helical" evidence="1">
    <location>
        <begin position="294"/>
        <end position="315"/>
    </location>
</feature>
<feature type="transmembrane region" description="Helical" evidence="1">
    <location>
        <begin position="437"/>
        <end position="458"/>
    </location>
</feature>
<feature type="transmembrane region" description="Helical" evidence="1">
    <location>
        <begin position="470"/>
        <end position="498"/>
    </location>
</feature>
<evidence type="ECO:0000256" key="1">
    <source>
        <dbReference type="SAM" id="Phobius"/>
    </source>
</evidence>
<feature type="transmembrane region" description="Helical" evidence="1">
    <location>
        <begin position="148"/>
        <end position="170"/>
    </location>
</feature>
<feature type="transmembrane region" description="Helical" evidence="1">
    <location>
        <begin position="366"/>
        <end position="385"/>
    </location>
</feature>
<keyword evidence="1" id="KW-0472">Membrane</keyword>
<keyword evidence="2" id="KW-0067">ATP-binding</keyword>
<gene>
    <name evidence="2" type="ORF">GCM10007377_08430</name>
</gene>
<dbReference type="RefSeq" id="WP_188355029.1">
    <property type="nucleotide sequence ID" value="NZ_BMDH01000002.1"/>
</dbReference>
<protein>
    <submittedName>
        <fullName evidence="2">ABC transporter ATP-binding protein</fullName>
    </submittedName>
</protein>
<feature type="transmembrane region" description="Helical" evidence="1">
    <location>
        <begin position="106"/>
        <end position="127"/>
    </location>
</feature>
<keyword evidence="1" id="KW-1133">Transmembrane helix</keyword>
<reference evidence="2" key="2">
    <citation type="submission" date="2020-09" db="EMBL/GenBank/DDBJ databases">
        <authorList>
            <person name="Sun Q."/>
            <person name="Sedlacek I."/>
        </authorList>
    </citation>
    <scope>NUCLEOTIDE SEQUENCE</scope>
    <source>
        <strain evidence="2">CCM 8606</strain>
    </source>
</reference>
<feature type="transmembrane region" description="Helical" evidence="1">
    <location>
        <begin position="41"/>
        <end position="67"/>
    </location>
</feature>